<evidence type="ECO:0000259" key="4">
    <source>
        <dbReference type="Pfam" id="PF25876"/>
    </source>
</evidence>
<dbReference type="Pfam" id="PF25954">
    <property type="entry name" value="Beta-barrel_RND_2"/>
    <property type="match status" value="1"/>
</dbReference>
<dbReference type="OrthoDB" id="9811754at2"/>
<feature type="transmembrane region" description="Helical" evidence="3">
    <location>
        <begin position="36"/>
        <end position="58"/>
    </location>
</feature>
<keyword evidence="3" id="KW-0472">Membrane</keyword>
<dbReference type="AlphaFoldDB" id="A0A511B0H7"/>
<accession>A0A511B0H7</accession>
<name>A0A511B0H7_9PROT</name>
<keyword evidence="3" id="KW-1133">Transmembrane helix</keyword>
<dbReference type="SUPFAM" id="SSF111369">
    <property type="entry name" value="HlyD-like secretion proteins"/>
    <property type="match status" value="2"/>
</dbReference>
<feature type="domain" description="Multidrug resistance protein MdtA-like alpha-helical hairpin" evidence="4">
    <location>
        <begin position="146"/>
        <end position="207"/>
    </location>
</feature>
<keyword evidence="3" id="KW-0812">Transmembrane</keyword>
<protein>
    <submittedName>
        <fullName evidence="7">Multidrug export protein EmrA</fullName>
    </submittedName>
</protein>
<dbReference type="Gene3D" id="2.40.30.170">
    <property type="match status" value="1"/>
</dbReference>
<evidence type="ECO:0000256" key="3">
    <source>
        <dbReference type="SAM" id="Phobius"/>
    </source>
</evidence>
<sequence>MAQGDQDDHAQDHQQSDQQGQQDANASKNQKKRSPLVRIVLLLLVVLAVVGIGLYWFLTRNDIDTDDAYTAGRKISIAPHVNGYVTKLLVNDNQFVHRGELLVSIDDRDYLASLHKAQASVQQAESNMSAYRLLLAVAHKNFPGQLVTAQGSLSAAQARLFKAETDYKRQHSVSRAATTQQDIDYSRAALEEAKAQVMQAQGQLTQAEPVKENVANADARVDQEKAALASAQADLEQAELNLGWTQIRAPHDGWISQRNVEQGDFVQTGQEMFSIVEPEIWITANYKETQLARMRPGQQVDIEVDAYPQLHLHGHVDSLQLGSGQSFSAFPPENATGNFVKTVQRIPVKILIDSGLDQNIPLALGLSVEPTVYVK</sequence>
<proteinExistence type="predicted"/>
<dbReference type="GO" id="GO:0055085">
    <property type="term" value="P:transmembrane transport"/>
    <property type="evidence" value="ECO:0007669"/>
    <property type="project" value="InterPro"/>
</dbReference>
<dbReference type="Pfam" id="PF25876">
    <property type="entry name" value="HH_MFP_RND"/>
    <property type="match status" value="1"/>
</dbReference>
<feature type="coiled-coil region" evidence="1">
    <location>
        <begin position="214"/>
        <end position="241"/>
    </location>
</feature>
<evidence type="ECO:0000256" key="2">
    <source>
        <dbReference type="SAM" id="MobiDB-lite"/>
    </source>
</evidence>
<feature type="region of interest" description="Disordered" evidence="2">
    <location>
        <begin position="1"/>
        <end position="29"/>
    </location>
</feature>
<evidence type="ECO:0000259" key="6">
    <source>
        <dbReference type="Pfam" id="PF25954"/>
    </source>
</evidence>
<feature type="domain" description="Multidrug resistance protein MdtA-like barrel-sandwich hybrid" evidence="5">
    <location>
        <begin position="73"/>
        <end position="276"/>
    </location>
</feature>
<dbReference type="Pfam" id="PF25917">
    <property type="entry name" value="BSH_RND"/>
    <property type="match status" value="1"/>
</dbReference>
<evidence type="ECO:0000313" key="7">
    <source>
        <dbReference type="EMBL" id="GEK93959.1"/>
    </source>
</evidence>
<feature type="compositionally biased region" description="Basic and acidic residues" evidence="2">
    <location>
        <begin position="1"/>
        <end position="15"/>
    </location>
</feature>
<dbReference type="RefSeq" id="WP_146797702.1">
    <property type="nucleotide sequence ID" value="NZ_BARC01000008.1"/>
</dbReference>
<dbReference type="InterPro" id="IPR058625">
    <property type="entry name" value="MdtA-like_BSH"/>
</dbReference>
<dbReference type="Proteomes" id="UP000321230">
    <property type="component" value="Unassembled WGS sequence"/>
</dbReference>
<dbReference type="InterPro" id="IPR058624">
    <property type="entry name" value="MdtA-like_HH"/>
</dbReference>
<evidence type="ECO:0000259" key="5">
    <source>
        <dbReference type="Pfam" id="PF25917"/>
    </source>
</evidence>
<dbReference type="PANTHER" id="PTHR30386">
    <property type="entry name" value="MEMBRANE FUSION SUBUNIT OF EMRAB-TOLC MULTIDRUG EFFLUX PUMP"/>
    <property type="match status" value="1"/>
</dbReference>
<evidence type="ECO:0000256" key="1">
    <source>
        <dbReference type="SAM" id="Coils"/>
    </source>
</evidence>
<dbReference type="InterPro" id="IPR058792">
    <property type="entry name" value="Beta-barrel_RND_2"/>
</dbReference>
<dbReference type="EMBL" id="BJUZ01000002">
    <property type="protein sequence ID" value="GEK93959.1"/>
    <property type="molecule type" value="Genomic_DNA"/>
</dbReference>
<feature type="domain" description="CusB-like beta-barrel" evidence="6">
    <location>
        <begin position="280"/>
        <end position="319"/>
    </location>
</feature>
<dbReference type="Gene3D" id="1.10.287.470">
    <property type="entry name" value="Helix hairpin bin"/>
    <property type="match status" value="2"/>
</dbReference>
<keyword evidence="1" id="KW-0175">Coiled coil</keyword>
<comment type="caution">
    <text evidence="7">The sequence shown here is derived from an EMBL/GenBank/DDBJ whole genome shotgun (WGS) entry which is preliminary data.</text>
</comment>
<reference evidence="7 8" key="1">
    <citation type="submission" date="2019-07" db="EMBL/GenBank/DDBJ databases">
        <title>Whole genome shotgun sequence of Gluconobacter wancherniae NBRC 103581.</title>
        <authorList>
            <person name="Hosoyama A."/>
            <person name="Uohara A."/>
            <person name="Ohji S."/>
            <person name="Ichikawa N."/>
        </authorList>
    </citation>
    <scope>NUCLEOTIDE SEQUENCE [LARGE SCALE GENOMIC DNA]</scope>
    <source>
        <strain evidence="7 8">NBRC 103581</strain>
    </source>
</reference>
<gene>
    <name evidence="7" type="ORF">GWA01_17290</name>
</gene>
<organism evidence="7 8">
    <name type="scientific">Gluconobacter wancherniae NBRC 103581</name>
    <dbReference type="NCBI Taxonomy" id="656744"/>
    <lineage>
        <taxon>Bacteria</taxon>
        <taxon>Pseudomonadati</taxon>
        <taxon>Pseudomonadota</taxon>
        <taxon>Alphaproteobacteria</taxon>
        <taxon>Acetobacterales</taxon>
        <taxon>Acetobacteraceae</taxon>
        <taxon>Gluconobacter</taxon>
    </lineage>
</organism>
<keyword evidence="8" id="KW-1185">Reference proteome</keyword>
<dbReference type="InterPro" id="IPR050739">
    <property type="entry name" value="MFP"/>
</dbReference>
<dbReference type="PANTHER" id="PTHR30386:SF24">
    <property type="entry name" value="MULTIDRUG RESISTANCE EFFLUX PUMP"/>
    <property type="match status" value="1"/>
</dbReference>
<dbReference type="Gene3D" id="2.40.50.100">
    <property type="match status" value="1"/>
</dbReference>
<evidence type="ECO:0000313" key="8">
    <source>
        <dbReference type="Proteomes" id="UP000321230"/>
    </source>
</evidence>